<comment type="similarity">
    <text evidence="2 3">Belongs to the peptidase M14 family.</text>
</comment>
<evidence type="ECO:0000313" key="7">
    <source>
        <dbReference type="Proteomes" id="UP001152759"/>
    </source>
</evidence>
<dbReference type="Pfam" id="PF00246">
    <property type="entry name" value="Peptidase_M14"/>
    <property type="match status" value="1"/>
</dbReference>
<dbReference type="PROSITE" id="PS52035">
    <property type="entry name" value="PEPTIDASE_M14"/>
    <property type="match status" value="1"/>
</dbReference>
<comment type="caution">
    <text evidence="6">The sequence shown here is derived from an EMBL/GenBank/DDBJ whole genome shotgun (WGS) entry which is preliminary data.</text>
</comment>
<dbReference type="GO" id="GO:0006508">
    <property type="term" value="P:proteolysis"/>
    <property type="evidence" value="ECO:0007669"/>
    <property type="project" value="InterPro"/>
</dbReference>
<sequence>MRPPGHSGKAKRGHLCFDASFETGNLGRVDLINEYEYDLFIRPDTCNPRLRFWFNFAVDNARIDQHVIFNIVNISKKRNCFQLGMTPLIKSTSRNKWQRMPNKFVHYHRSIYHQNNYILSLIFGFDREDDSYQFALTYPYSYSKCQLHLELIEKRKVPHFTRELLGTSVQNRRLDLLTITHPKNMVAAEKLRVIIILGRIHPGESPTSYVCQGIIDFLISNHPIAQTLREHVVFKIIPMMNPDGVFLGNYRSTLMGIDLNRAWHQVSEWIHPTLHATLSFINSLHQDKNLELDFILDLHAHSSLKGVFVYGNTYDDVYRFERHIVFPKLLAQNTDCFAPQNTMFNRDSNKANTARRYLCDVLKDSVNCYSVLVSYYGYNHPVTNEHISFTEESYYRLGRNIVQTYLEYYKVTGVIHVTEQPKTKVKVRKSPLRFGRSSHRKSRTRKKKRHLKPEPKKKETSASDTNATSGDENEASCSSSSEDDGSPSAVPWRPVPRIRPHTCLPPRPPKMEVEEPLRTAELPPLSPPKLSIIDFNNLTRLGVDRANGRGKSRKKRK</sequence>
<dbReference type="InterPro" id="IPR040626">
    <property type="entry name" value="Pepdidase_M14_N"/>
</dbReference>
<name>A0AAI8Y603_BEMTA</name>
<feature type="compositionally biased region" description="Basic and acidic residues" evidence="4">
    <location>
        <begin position="452"/>
        <end position="461"/>
    </location>
</feature>
<dbReference type="InterPro" id="IPR050821">
    <property type="entry name" value="Cytosolic_carboxypeptidase"/>
</dbReference>
<dbReference type="InterPro" id="IPR000834">
    <property type="entry name" value="Peptidase_M14"/>
</dbReference>
<evidence type="ECO:0000256" key="2">
    <source>
        <dbReference type="ARBA" id="ARBA00005988"/>
    </source>
</evidence>
<evidence type="ECO:0000256" key="1">
    <source>
        <dbReference type="ARBA" id="ARBA00001947"/>
    </source>
</evidence>
<dbReference type="GO" id="GO:0008270">
    <property type="term" value="F:zinc ion binding"/>
    <property type="evidence" value="ECO:0007669"/>
    <property type="project" value="InterPro"/>
</dbReference>
<dbReference type="Pfam" id="PF18027">
    <property type="entry name" value="Pepdidase_M14_N"/>
    <property type="match status" value="1"/>
</dbReference>
<gene>
    <name evidence="6" type="ORF">BEMITA_LOCUS159</name>
</gene>
<dbReference type="CDD" id="cd06908">
    <property type="entry name" value="M14_AGBL4_like"/>
    <property type="match status" value="1"/>
</dbReference>
<evidence type="ECO:0000256" key="3">
    <source>
        <dbReference type="PROSITE-ProRule" id="PRU01379"/>
    </source>
</evidence>
<feature type="compositionally biased region" description="Basic residues" evidence="4">
    <location>
        <begin position="423"/>
        <end position="451"/>
    </location>
</feature>
<organism evidence="6 7">
    <name type="scientific">Bemisia tabaci</name>
    <name type="common">Sweetpotato whitefly</name>
    <name type="synonym">Aleurodes tabaci</name>
    <dbReference type="NCBI Taxonomy" id="7038"/>
    <lineage>
        <taxon>Eukaryota</taxon>
        <taxon>Metazoa</taxon>
        <taxon>Ecdysozoa</taxon>
        <taxon>Arthropoda</taxon>
        <taxon>Hexapoda</taxon>
        <taxon>Insecta</taxon>
        <taxon>Pterygota</taxon>
        <taxon>Neoptera</taxon>
        <taxon>Paraneoptera</taxon>
        <taxon>Hemiptera</taxon>
        <taxon>Sternorrhyncha</taxon>
        <taxon>Aleyrodoidea</taxon>
        <taxon>Aleyrodidae</taxon>
        <taxon>Aleyrodinae</taxon>
        <taxon>Bemisia</taxon>
    </lineage>
</organism>
<dbReference type="Gene3D" id="2.60.40.3120">
    <property type="match status" value="1"/>
</dbReference>
<comment type="cofactor">
    <cofactor evidence="1">
        <name>Zn(2+)</name>
        <dbReference type="ChEBI" id="CHEBI:29105"/>
    </cofactor>
</comment>
<comment type="caution">
    <text evidence="3">Lacks conserved residue(s) required for the propagation of feature annotation.</text>
</comment>
<dbReference type="AlphaFoldDB" id="A0AAI8Y603"/>
<dbReference type="SUPFAM" id="SSF53187">
    <property type="entry name" value="Zn-dependent exopeptidases"/>
    <property type="match status" value="1"/>
</dbReference>
<feature type="domain" description="Peptidase M14" evidence="5">
    <location>
        <begin position="138"/>
        <end position="409"/>
    </location>
</feature>
<dbReference type="PANTHER" id="PTHR12756:SF9">
    <property type="entry name" value="CYTOSOLIC CARBOXYPEPTIDASE 6"/>
    <property type="match status" value="1"/>
</dbReference>
<dbReference type="Gene3D" id="3.40.630.10">
    <property type="entry name" value="Zn peptidases"/>
    <property type="match status" value="1"/>
</dbReference>
<protein>
    <recommendedName>
        <fullName evidence="5">Peptidase M14 domain-containing protein</fullName>
    </recommendedName>
</protein>
<dbReference type="SMART" id="SM00631">
    <property type="entry name" value="Zn_pept"/>
    <property type="match status" value="1"/>
</dbReference>
<feature type="compositionally biased region" description="Basic and acidic residues" evidence="4">
    <location>
        <begin position="509"/>
        <end position="518"/>
    </location>
</feature>
<dbReference type="Proteomes" id="UP001152759">
    <property type="component" value="Unassembled WGS sequence"/>
</dbReference>
<evidence type="ECO:0000313" key="6">
    <source>
        <dbReference type="EMBL" id="CAH0747824.1"/>
    </source>
</evidence>
<dbReference type="PANTHER" id="PTHR12756">
    <property type="entry name" value="CYTOSOLIC CARBOXYPEPTIDASE"/>
    <property type="match status" value="1"/>
</dbReference>
<dbReference type="GO" id="GO:0004181">
    <property type="term" value="F:metallocarboxypeptidase activity"/>
    <property type="evidence" value="ECO:0007669"/>
    <property type="project" value="InterPro"/>
</dbReference>
<evidence type="ECO:0000259" key="5">
    <source>
        <dbReference type="PROSITE" id="PS52035"/>
    </source>
</evidence>
<reference evidence="6" key="1">
    <citation type="submission" date="2021-12" db="EMBL/GenBank/DDBJ databases">
        <authorList>
            <person name="King R."/>
        </authorList>
    </citation>
    <scope>NUCLEOTIDE SEQUENCE</scope>
</reference>
<accession>A0AAI8Y603</accession>
<proteinExistence type="inferred from homology"/>
<feature type="region of interest" description="Disordered" evidence="4">
    <location>
        <begin position="421"/>
        <end position="537"/>
    </location>
</feature>
<evidence type="ECO:0000256" key="4">
    <source>
        <dbReference type="SAM" id="MobiDB-lite"/>
    </source>
</evidence>
<dbReference type="EMBL" id="CAKKNF020000031">
    <property type="protein sequence ID" value="CAH0747824.1"/>
    <property type="molecule type" value="Genomic_DNA"/>
</dbReference>
<keyword evidence="7" id="KW-1185">Reference proteome</keyword>